<evidence type="ECO:0000256" key="1">
    <source>
        <dbReference type="SAM" id="MobiDB-lite"/>
    </source>
</evidence>
<dbReference type="Proteomes" id="UP000217103">
    <property type="component" value="Unassembled WGS sequence"/>
</dbReference>
<feature type="compositionally biased region" description="Basic residues" evidence="1">
    <location>
        <begin position="25"/>
        <end position="35"/>
    </location>
</feature>
<protein>
    <recommendedName>
        <fullName evidence="4">D-alanyl-D-alanine carboxypeptidase</fullName>
    </recommendedName>
</protein>
<dbReference type="EMBL" id="FNKK01000002">
    <property type="protein sequence ID" value="SDQ62349.1"/>
    <property type="molecule type" value="Genomic_DNA"/>
</dbReference>
<accession>A0A1H1CE47</accession>
<sequence>MAQRAESVLENAARRARAAEPRGTRSARKTRRARANTRLAHAQAMLRLKRAGLRRTSSGRCANRWIRTCTSLENVREGSVRKVIRLKRRSGCPVTITGGTEVGHAPGRRSHGSGHKLDVALNPCLDRYITREFRPAGIRSDGAQLYQAPNGDVYARESDHWDILFR</sequence>
<evidence type="ECO:0000313" key="3">
    <source>
        <dbReference type="Proteomes" id="UP000217103"/>
    </source>
</evidence>
<gene>
    <name evidence="2" type="ORF">SAMN04489764_1427</name>
</gene>
<organism evidence="2 3">
    <name type="scientific">Thermostaphylospora chromogena</name>
    <dbReference type="NCBI Taxonomy" id="35622"/>
    <lineage>
        <taxon>Bacteria</taxon>
        <taxon>Bacillati</taxon>
        <taxon>Actinomycetota</taxon>
        <taxon>Actinomycetes</taxon>
        <taxon>Streptosporangiales</taxon>
        <taxon>Thermomonosporaceae</taxon>
        <taxon>Thermostaphylospora</taxon>
    </lineage>
</organism>
<keyword evidence="3" id="KW-1185">Reference proteome</keyword>
<evidence type="ECO:0000313" key="2">
    <source>
        <dbReference type="EMBL" id="SDQ62349.1"/>
    </source>
</evidence>
<dbReference type="RefSeq" id="WP_165634729.1">
    <property type="nucleotide sequence ID" value="NZ_FNKK01000002.1"/>
</dbReference>
<evidence type="ECO:0008006" key="4">
    <source>
        <dbReference type="Google" id="ProtNLM"/>
    </source>
</evidence>
<reference evidence="2 3" key="1">
    <citation type="submission" date="2016-10" db="EMBL/GenBank/DDBJ databases">
        <authorList>
            <person name="de Groot N.N."/>
        </authorList>
    </citation>
    <scope>NUCLEOTIDE SEQUENCE [LARGE SCALE GENOMIC DNA]</scope>
    <source>
        <strain evidence="2 3">DSM 43794</strain>
    </source>
</reference>
<proteinExistence type="predicted"/>
<dbReference type="STRING" id="35622.SAMN04489764_1427"/>
<dbReference type="AlphaFoldDB" id="A0A1H1CE47"/>
<name>A0A1H1CE47_9ACTN</name>
<feature type="region of interest" description="Disordered" evidence="1">
    <location>
        <begin position="1"/>
        <end position="35"/>
    </location>
</feature>